<dbReference type="Gene3D" id="3.40.50.300">
    <property type="entry name" value="P-loop containing nucleotide triphosphate hydrolases"/>
    <property type="match status" value="1"/>
</dbReference>
<evidence type="ECO:0000313" key="7">
    <source>
        <dbReference type="Proteomes" id="UP000287969"/>
    </source>
</evidence>
<dbReference type="Pfam" id="PF00005">
    <property type="entry name" value="ABC_tran"/>
    <property type="match status" value="1"/>
</dbReference>
<dbReference type="EMBL" id="CP035282">
    <property type="protein sequence ID" value="QAT62849.1"/>
    <property type="molecule type" value="Genomic_DNA"/>
</dbReference>
<dbReference type="SUPFAM" id="SSF52540">
    <property type="entry name" value="P-loop containing nucleoside triphosphate hydrolases"/>
    <property type="match status" value="1"/>
</dbReference>
<dbReference type="PROSITE" id="PS00211">
    <property type="entry name" value="ABC_TRANSPORTER_1"/>
    <property type="match status" value="1"/>
</dbReference>
<keyword evidence="2" id="KW-0813">Transport</keyword>
<keyword evidence="3" id="KW-0547">Nucleotide-binding</keyword>
<dbReference type="KEGG" id="spoa:EQM13_15365"/>
<organism evidence="6 7">
    <name type="scientific">Acidilutibacter cellobiosedens</name>
    <dbReference type="NCBI Taxonomy" id="2507161"/>
    <lineage>
        <taxon>Bacteria</taxon>
        <taxon>Bacillati</taxon>
        <taxon>Bacillota</taxon>
        <taxon>Tissierellia</taxon>
        <taxon>Tissierellales</taxon>
        <taxon>Acidilutibacteraceae</taxon>
        <taxon>Acidilutibacter</taxon>
    </lineage>
</organism>
<evidence type="ECO:0000256" key="1">
    <source>
        <dbReference type="ARBA" id="ARBA00005417"/>
    </source>
</evidence>
<dbReference type="OrthoDB" id="9809205at2"/>
<proteinExistence type="inferred from homology"/>
<dbReference type="InterPro" id="IPR003593">
    <property type="entry name" value="AAA+_ATPase"/>
</dbReference>
<evidence type="ECO:0000259" key="5">
    <source>
        <dbReference type="PROSITE" id="PS50893"/>
    </source>
</evidence>
<dbReference type="SMART" id="SM00382">
    <property type="entry name" value="AAA"/>
    <property type="match status" value="1"/>
</dbReference>
<evidence type="ECO:0000256" key="4">
    <source>
        <dbReference type="ARBA" id="ARBA00022840"/>
    </source>
</evidence>
<dbReference type="PANTHER" id="PTHR43335:SF4">
    <property type="entry name" value="ABC TRANSPORTER, ATP-BINDING PROTEIN"/>
    <property type="match status" value="1"/>
</dbReference>
<gene>
    <name evidence="6" type="ORF">EQM13_15365</name>
</gene>
<evidence type="ECO:0000256" key="2">
    <source>
        <dbReference type="ARBA" id="ARBA00022448"/>
    </source>
</evidence>
<reference evidence="7" key="1">
    <citation type="submission" date="2019-01" db="EMBL/GenBank/DDBJ databases">
        <title>Draft genomes of a novel of Sporanaerobacter strains.</title>
        <authorList>
            <person name="Ma S."/>
        </authorList>
    </citation>
    <scope>NUCLEOTIDE SEQUENCE [LARGE SCALE GENOMIC DNA]</scope>
    <source>
        <strain evidence="7">NJN-17</strain>
    </source>
</reference>
<dbReference type="PROSITE" id="PS50893">
    <property type="entry name" value="ABC_TRANSPORTER_2"/>
    <property type="match status" value="1"/>
</dbReference>
<keyword evidence="4 6" id="KW-0067">ATP-binding</keyword>
<dbReference type="Proteomes" id="UP000287969">
    <property type="component" value="Chromosome"/>
</dbReference>
<protein>
    <submittedName>
        <fullName evidence="6">ATP-binding cassette domain-containing protein</fullName>
    </submittedName>
</protein>
<evidence type="ECO:0000313" key="6">
    <source>
        <dbReference type="EMBL" id="QAT62849.1"/>
    </source>
</evidence>
<comment type="similarity">
    <text evidence="1">Belongs to the ABC transporter superfamily.</text>
</comment>
<accession>A0A410QFZ5</accession>
<dbReference type="InterPro" id="IPR017871">
    <property type="entry name" value="ABC_transporter-like_CS"/>
</dbReference>
<dbReference type="GO" id="GO:0016887">
    <property type="term" value="F:ATP hydrolysis activity"/>
    <property type="evidence" value="ECO:0007669"/>
    <property type="project" value="InterPro"/>
</dbReference>
<dbReference type="AlphaFoldDB" id="A0A410QFZ5"/>
<dbReference type="PANTHER" id="PTHR43335">
    <property type="entry name" value="ABC TRANSPORTER, ATP-BINDING PROTEIN"/>
    <property type="match status" value="1"/>
</dbReference>
<keyword evidence="7" id="KW-1185">Reference proteome</keyword>
<dbReference type="InterPro" id="IPR027417">
    <property type="entry name" value="P-loop_NTPase"/>
</dbReference>
<evidence type="ECO:0000256" key="3">
    <source>
        <dbReference type="ARBA" id="ARBA00022741"/>
    </source>
</evidence>
<sequence>MTMMIEIKNLIKKYGRETVVNIDSLRIKEGEIYGFLGPNGAGKSTTMKMILSLVTPTDGKIQIMGREMNDNTRVALLQQIGSLIEGPSYYSHLTGMENMEIIQVLKDVPKKNIEKAIQIVGLKNHMNKKVKNYSLGMKQRLGVAMAISNFPKLIILDEPTNGLDPAGMEEMRKLIKTLPKDYGMTVMMSSHILDEVEKVVSSIGIINKGHMIFEGSLAELKRDNHPSIYFKTSNPQKTFVLFKEKNSELREEGVLISDLSDSETAYCAKKIIDSGIELYRMEERTKSLEELFIQLTGKKSL</sequence>
<name>A0A410QFZ5_9FIRM</name>
<dbReference type="RefSeq" id="WP_128753131.1">
    <property type="nucleotide sequence ID" value="NZ_CP035282.1"/>
</dbReference>
<feature type="domain" description="ABC transporter" evidence="5">
    <location>
        <begin position="5"/>
        <end position="233"/>
    </location>
</feature>
<dbReference type="InterPro" id="IPR003439">
    <property type="entry name" value="ABC_transporter-like_ATP-bd"/>
</dbReference>
<dbReference type="GO" id="GO:0005524">
    <property type="term" value="F:ATP binding"/>
    <property type="evidence" value="ECO:0007669"/>
    <property type="project" value="UniProtKB-KW"/>
</dbReference>